<proteinExistence type="inferred from homology"/>
<feature type="domain" description="Trichome birefringence-like C-terminal" evidence="2">
    <location>
        <begin position="69"/>
        <end position="269"/>
    </location>
</feature>
<dbReference type="InterPro" id="IPR026057">
    <property type="entry name" value="TBL_C"/>
</dbReference>
<organism evidence="3">
    <name type="scientific">Glycine max</name>
    <name type="common">Soybean</name>
    <name type="synonym">Glycine hispida</name>
    <dbReference type="NCBI Taxonomy" id="3847"/>
    <lineage>
        <taxon>Eukaryota</taxon>
        <taxon>Viridiplantae</taxon>
        <taxon>Streptophyta</taxon>
        <taxon>Embryophyta</taxon>
        <taxon>Tracheophyta</taxon>
        <taxon>Spermatophyta</taxon>
        <taxon>Magnoliopsida</taxon>
        <taxon>eudicotyledons</taxon>
        <taxon>Gunneridae</taxon>
        <taxon>Pentapetalae</taxon>
        <taxon>rosids</taxon>
        <taxon>fabids</taxon>
        <taxon>Fabales</taxon>
        <taxon>Fabaceae</taxon>
        <taxon>Papilionoideae</taxon>
        <taxon>50 kb inversion clade</taxon>
        <taxon>NPAAA clade</taxon>
        <taxon>indigoferoid/millettioid clade</taxon>
        <taxon>Phaseoleae</taxon>
        <taxon>Glycine</taxon>
        <taxon>Glycine subgen. Soja</taxon>
    </lineage>
</organism>
<dbReference type="Gramene" id="KRH11012">
    <property type="protein sequence ID" value="KRH11012"/>
    <property type="gene ID" value="GLYMA_15G082500"/>
</dbReference>
<dbReference type="SMR" id="A0A0R0G8Q4"/>
<dbReference type="InParanoid" id="A0A0R0G8Q4"/>
<keyword evidence="5" id="KW-1185">Reference proteome</keyword>
<dbReference type="PANTHER" id="PTHR32285">
    <property type="entry name" value="PROTEIN TRICHOME BIREFRINGENCE-LIKE 9-RELATED"/>
    <property type="match status" value="1"/>
</dbReference>
<evidence type="ECO:0000259" key="2">
    <source>
        <dbReference type="Pfam" id="PF13839"/>
    </source>
</evidence>
<dbReference type="EMBL" id="CM000848">
    <property type="protein sequence ID" value="KRH11012.2"/>
    <property type="molecule type" value="Genomic_DNA"/>
</dbReference>
<sequence>MVVAMTTEKWKGKGEEMKKGVSHTQRLNSSRDVDRVIFMSRCCFYMTLNSQIGAFSFYLLQTKPDECELPLFDAKQFLKVVRVKYMAFVGDSIGRNQMESLLCLLNSVARPEDITSNANKYFKWWYYADYKFTVTILWSPFLSNQAKHTSTTHLSPTPRTYIYVDEADKAWASHIENFDYVIFSGGQWFFRPLTFYENGQVVGCQKCHNLMEDPQNLYGYRHAFRTAFRTVINLKGFKGMVFMVSHSPNHFENGEWNKGGGCNRTLVWRSFTRHKWRNSQLQRERNVSINDCVHWCMPGPVEC</sequence>
<accession>A0A0R0G8Q4</accession>
<reference evidence="3 4" key="1">
    <citation type="journal article" date="2010" name="Nature">
        <title>Genome sequence of the palaeopolyploid soybean.</title>
        <authorList>
            <person name="Schmutz J."/>
            <person name="Cannon S.B."/>
            <person name="Schlueter J."/>
            <person name="Ma J."/>
            <person name="Mitros T."/>
            <person name="Nelson W."/>
            <person name="Hyten D.L."/>
            <person name="Song Q."/>
            <person name="Thelen J.J."/>
            <person name="Cheng J."/>
            <person name="Xu D."/>
            <person name="Hellsten U."/>
            <person name="May G.D."/>
            <person name="Yu Y."/>
            <person name="Sakurai T."/>
            <person name="Umezawa T."/>
            <person name="Bhattacharyya M.K."/>
            <person name="Sandhu D."/>
            <person name="Valliyodan B."/>
            <person name="Lindquist E."/>
            <person name="Peto M."/>
            <person name="Grant D."/>
            <person name="Shu S."/>
            <person name="Goodstein D."/>
            <person name="Barry K."/>
            <person name="Futrell-Griggs M."/>
            <person name="Abernathy B."/>
            <person name="Du J."/>
            <person name="Tian Z."/>
            <person name="Zhu L."/>
            <person name="Gill N."/>
            <person name="Joshi T."/>
            <person name="Libault M."/>
            <person name="Sethuraman A."/>
            <person name="Zhang X.-C."/>
            <person name="Shinozaki K."/>
            <person name="Nguyen H.T."/>
            <person name="Wing R.A."/>
            <person name="Cregan P."/>
            <person name="Specht J."/>
            <person name="Grimwood J."/>
            <person name="Rokhsar D."/>
            <person name="Stacey G."/>
            <person name="Shoemaker R.C."/>
            <person name="Jackson S.A."/>
        </authorList>
    </citation>
    <scope>NUCLEOTIDE SEQUENCE</scope>
    <source>
        <strain evidence="4">cv. Williams 82</strain>
        <tissue evidence="3">Callus</tissue>
    </source>
</reference>
<dbReference type="Proteomes" id="UP000008827">
    <property type="component" value="Chromosome 15"/>
</dbReference>
<evidence type="ECO:0000256" key="1">
    <source>
        <dbReference type="ARBA" id="ARBA00007727"/>
    </source>
</evidence>
<protein>
    <recommendedName>
        <fullName evidence="2">Trichome birefringence-like C-terminal domain-containing protein</fullName>
    </recommendedName>
</protein>
<gene>
    <name evidence="3" type="ORF">GLYMA_15G082500</name>
</gene>
<evidence type="ECO:0000313" key="3">
    <source>
        <dbReference type="EMBL" id="KRH11012.2"/>
    </source>
</evidence>
<accession>A0A2K7GSS3</accession>
<reference evidence="4" key="2">
    <citation type="submission" date="2018-02" db="UniProtKB">
        <authorList>
            <consortium name="EnsemblPlants"/>
        </authorList>
    </citation>
    <scope>IDENTIFICATION</scope>
    <source>
        <strain evidence="4">Williams 82</strain>
    </source>
</reference>
<evidence type="ECO:0000313" key="5">
    <source>
        <dbReference type="Proteomes" id="UP000008827"/>
    </source>
</evidence>
<name>A0A0R0G8Q4_SOYBN</name>
<comment type="similarity">
    <text evidence="1">Belongs to the PC-esterase family. TBL subfamily.</text>
</comment>
<dbReference type="GO" id="GO:0005794">
    <property type="term" value="C:Golgi apparatus"/>
    <property type="evidence" value="ECO:0000318"/>
    <property type="project" value="GO_Central"/>
</dbReference>
<dbReference type="EnsemblPlants" id="KRH11012">
    <property type="protein sequence ID" value="KRH11012"/>
    <property type="gene ID" value="GLYMA_15G082500"/>
</dbReference>
<dbReference type="InterPro" id="IPR029962">
    <property type="entry name" value="TBL"/>
</dbReference>
<evidence type="ECO:0000313" key="4">
    <source>
        <dbReference type="EnsemblPlants" id="KRH11012"/>
    </source>
</evidence>
<dbReference type="PANTHER" id="PTHR32285:SF250">
    <property type="entry name" value="PMR5_CAS1P GDSL_SGNH-LIKE ACYL-ESTERASE FAMILY PROTEIN"/>
    <property type="match status" value="1"/>
</dbReference>
<dbReference type="GO" id="GO:0016413">
    <property type="term" value="F:O-acetyltransferase activity"/>
    <property type="evidence" value="ECO:0000318"/>
    <property type="project" value="GO_Central"/>
</dbReference>
<reference evidence="3" key="3">
    <citation type="submission" date="2018-07" db="EMBL/GenBank/DDBJ databases">
        <title>WGS assembly of Glycine max.</title>
        <authorList>
            <person name="Schmutz J."/>
            <person name="Cannon S."/>
            <person name="Schlueter J."/>
            <person name="Ma J."/>
            <person name="Mitros T."/>
            <person name="Nelson W."/>
            <person name="Hyten D."/>
            <person name="Song Q."/>
            <person name="Thelen J."/>
            <person name="Cheng J."/>
            <person name="Xu D."/>
            <person name="Hellsten U."/>
            <person name="May G."/>
            <person name="Yu Y."/>
            <person name="Sakurai T."/>
            <person name="Umezawa T."/>
            <person name="Bhattacharyya M."/>
            <person name="Sandhu D."/>
            <person name="Valliyodan B."/>
            <person name="Lindquist E."/>
            <person name="Peto M."/>
            <person name="Grant D."/>
            <person name="Shu S."/>
            <person name="Goodstein D."/>
            <person name="Barry K."/>
            <person name="Futrell-Griggs M."/>
            <person name="Abernathy B."/>
            <person name="Du J."/>
            <person name="Tian Z."/>
            <person name="Zhu L."/>
            <person name="Gill N."/>
            <person name="Joshi T."/>
            <person name="Libault M."/>
            <person name="Sethuraman A."/>
            <person name="Zhang X."/>
            <person name="Shinozaki K."/>
            <person name="Nguyen H."/>
            <person name="Wing R."/>
            <person name="Cregan P."/>
            <person name="Specht J."/>
            <person name="Grimwood J."/>
            <person name="Rokhsar D."/>
            <person name="Stacey G."/>
            <person name="Shoemaker R."/>
            <person name="Jackson S."/>
        </authorList>
    </citation>
    <scope>NUCLEOTIDE SEQUENCE</scope>
    <source>
        <tissue evidence="3">Callus</tissue>
    </source>
</reference>
<dbReference type="AlphaFoldDB" id="A0A0R0G8Q4"/>
<dbReference type="Pfam" id="PF13839">
    <property type="entry name" value="PC-Esterase"/>
    <property type="match status" value="1"/>
</dbReference>